<gene>
    <name evidence="2" type="ORF">AOPFMNJM_1870</name>
</gene>
<protein>
    <submittedName>
        <fullName evidence="2">Uncharacterized protein</fullName>
    </submittedName>
</protein>
<name>A0ABQ4SVK3_9HYPH</name>
<feature type="signal peptide" evidence="1">
    <location>
        <begin position="1"/>
        <end position="23"/>
    </location>
</feature>
<evidence type="ECO:0000256" key="1">
    <source>
        <dbReference type="SAM" id="SignalP"/>
    </source>
</evidence>
<reference evidence="2" key="2">
    <citation type="submission" date="2021-08" db="EMBL/GenBank/DDBJ databases">
        <authorList>
            <person name="Tani A."/>
            <person name="Ola A."/>
            <person name="Ogura Y."/>
            <person name="Katsura K."/>
            <person name="Hayashi T."/>
        </authorList>
    </citation>
    <scope>NUCLEOTIDE SEQUENCE</scope>
    <source>
        <strain evidence="2">LMG 23639</strain>
    </source>
</reference>
<feature type="chain" id="PRO_5046025692" evidence="1">
    <location>
        <begin position="24"/>
        <end position="252"/>
    </location>
</feature>
<proteinExistence type="predicted"/>
<reference evidence="2" key="1">
    <citation type="journal article" date="2021" name="Front. Microbiol.">
        <title>Comprehensive Comparative Genomics and Phenotyping of Methylobacterium Species.</title>
        <authorList>
            <person name="Alessa O."/>
            <person name="Ogura Y."/>
            <person name="Fujitani Y."/>
            <person name="Takami H."/>
            <person name="Hayashi T."/>
            <person name="Sahin N."/>
            <person name="Tani A."/>
        </authorList>
    </citation>
    <scope>NUCLEOTIDE SEQUENCE</scope>
    <source>
        <strain evidence="2">LMG 23639</strain>
    </source>
</reference>
<dbReference type="Proteomes" id="UP001055102">
    <property type="component" value="Unassembled WGS sequence"/>
</dbReference>
<keyword evidence="3" id="KW-1185">Reference proteome</keyword>
<keyword evidence="1" id="KW-0732">Signal</keyword>
<evidence type="ECO:0000313" key="2">
    <source>
        <dbReference type="EMBL" id="GJE06550.1"/>
    </source>
</evidence>
<evidence type="ECO:0000313" key="3">
    <source>
        <dbReference type="Proteomes" id="UP001055102"/>
    </source>
</evidence>
<accession>A0ABQ4SVK3</accession>
<sequence>MRPNLPLRLAILVLLVGCGPVAAEVPASGPPAFDRAFAGLDALVRAKGSPARLGKPWEAEALKAVWDVDAYLGRPPYGAADVGPLLDMFGKQGRLFKSYALAAPPGAVPDTARNTAVYQDEIVRAQAAMLRVIGALSPAMSDFVRKLKPADLTATRRDGLRQARLGLLEMISGAALTLRSPALRDPNRVILADALARDGDGLAALMTRPDREAASAAMRTALPSLTPEARAGANRFIAALADERCETLCAIE</sequence>
<organism evidence="2 3">
    <name type="scientific">Methylobacterium jeotgali</name>
    <dbReference type="NCBI Taxonomy" id="381630"/>
    <lineage>
        <taxon>Bacteria</taxon>
        <taxon>Pseudomonadati</taxon>
        <taxon>Pseudomonadota</taxon>
        <taxon>Alphaproteobacteria</taxon>
        <taxon>Hyphomicrobiales</taxon>
        <taxon>Methylobacteriaceae</taxon>
        <taxon>Methylobacterium</taxon>
    </lineage>
</organism>
<comment type="caution">
    <text evidence="2">The sequence shown here is derived from an EMBL/GenBank/DDBJ whole genome shotgun (WGS) entry which is preliminary data.</text>
</comment>
<dbReference type="EMBL" id="BPQR01000031">
    <property type="protein sequence ID" value="GJE06550.1"/>
    <property type="molecule type" value="Genomic_DNA"/>
</dbReference>